<dbReference type="GO" id="GO:0046872">
    <property type="term" value="F:metal ion binding"/>
    <property type="evidence" value="ECO:0007669"/>
    <property type="project" value="UniProtKB-KW"/>
</dbReference>
<evidence type="ECO:0000256" key="9">
    <source>
        <dbReference type="ARBA" id="ARBA00034372"/>
    </source>
</evidence>
<name>A0A9X9XK69_9PROT</name>
<dbReference type="AlphaFoldDB" id="A0A9X9XK69"/>
<evidence type="ECO:0000256" key="11">
    <source>
        <dbReference type="ARBA" id="ARBA00047687"/>
    </source>
</evidence>
<protein>
    <recommendedName>
        <fullName evidence="6">Ribosomal oxygenase 2</fullName>
    </recommendedName>
    <alternativeName>
        <fullName evidence="7">Bifunctional lysine-specific demethylase and histidyl-hydroxylase MINA</fullName>
    </alternativeName>
    <alternativeName>
        <fullName evidence="8">Histone lysine demethylase MINA</fullName>
    </alternativeName>
    <alternativeName>
        <fullName evidence="9">MYC-induced nuclear antigen</fullName>
    </alternativeName>
</protein>
<reference evidence="14" key="1">
    <citation type="submission" date="2020-01" db="EMBL/GenBank/DDBJ databases">
        <authorList>
            <person name="Rat A."/>
        </authorList>
    </citation>
    <scope>NUCLEOTIDE SEQUENCE</scope>
    <source>
        <strain evidence="14">LMG 31228</strain>
    </source>
</reference>
<dbReference type="PANTHER" id="PTHR13096:SF7">
    <property type="entry name" value="RIBOSOMAL OXYGENASE 2"/>
    <property type="match status" value="1"/>
</dbReference>
<sequence length="410" mass="44764">MKMTLQDLLAPITPERFFAEHHDRAPLHIQGPPDKFAQVLDWAGINRLLSMTHIWSEASFRLVMDSVPVPPAQYSVRATSRDNAPVLQPVAAKVQDWVRRGASVVMNDVDSLTPGLAAVSGALEDAGLGKAQANVYISFQSHKAFHSHYDTHDVWAVQVEGEKTWNIWEGRAEWPIPHQVFRSQTQEHHDRAKGALRGKVTLRKGDVLYLPRGWYHDALAEAPNSVHIAYGVHAPLGMDLLNILMERAIYDAEFRKPLPRQDGSAAGKYALAQRAALLGARLADLARDPKVIEVLEGFVRDYRFQRGGYDLLAARGEVAEAPAAAAAPPALHDGPTFRVAGEARPVRRGTEFGLKTPAGVIAMTYGEVEATAWILTRPAVTEAALRAAYPGVDAPGLIGRLHEAGVLAAP</sequence>
<keyword evidence="15" id="KW-1185">Reference proteome</keyword>
<dbReference type="Pfam" id="PF08007">
    <property type="entry name" value="JmjC_2"/>
    <property type="match status" value="1"/>
</dbReference>
<dbReference type="EMBL" id="JAAEDL010000056">
    <property type="protein sequence ID" value="MBR0684105.1"/>
    <property type="molecule type" value="Genomic_DNA"/>
</dbReference>
<comment type="catalytic activity">
    <reaction evidence="11">
        <text>L-histidyl-[ribosomal protein uL15] + 2-oxoglutarate + O2 = (3S)-3-hydroxy-L-histidyl-[ribosomal protein uL15] + succinate + CO2</text>
        <dbReference type="Rhea" id="RHEA:54024"/>
        <dbReference type="Rhea" id="RHEA-COMP:13760"/>
        <dbReference type="Rhea" id="RHEA-COMP:13761"/>
        <dbReference type="ChEBI" id="CHEBI:15379"/>
        <dbReference type="ChEBI" id="CHEBI:16526"/>
        <dbReference type="ChEBI" id="CHEBI:16810"/>
        <dbReference type="ChEBI" id="CHEBI:29979"/>
        <dbReference type="ChEBI" id="CHEBI:30031"/>
        <dbReference type="ChEBI" id="CHEBI:138021"/>
    </reaction>
</comment>
<evidence type="ECO:0000313" key="14">
    <source>
        <dbReference type="EMBL" id="MBR0684105.1"/>
    </source>
</evidence>
<keyword evidence="4" id="KW-0408">Iron</keyword>
<feature type="domain" description="JmjC" evidence="13">
    <location>
        <begin position="82"/>
        <end position="249"/>
    </location>
</feature>
<comment type="catalytic activity">
    <reaction evidence="12">
        <text>L-histidyl-[protein] + 2-oxoglutarate + O2 = (3S)-3-hydroxy-L-histidyl-[protein] + succinate + CO2</text>
        <dbReference type="Rhea" id="RHEA:54256"/>
        <dbReference type="Rhea" id="RHEA-COMP:9745"/>
        <dbReference type="Rhea" id="RHEA-COMP:13840"/>
        <dbReference type="ChEBI" id="CHEBI:15379"/>
        <dbReference type="ChEBI" id="CHEBI:16526"/>
        <dbReference type="ChEBI" id="CHEBI:16810"/>
        <dbReference type="ChEBI" id="CHEBI:29979"/>
        <dbReference type="ChEBI" id="CHEBI:30031"/>
        <dbReference type="ChEBI" id="CHEBI:138021"/>
        <dbReference type="EC" id="1.14.11.79"/>
    </reaction>
</comment>
<evidence type="ECO:0000256" key="10">
    <source>
        <dbReference type="ARBA" id="ARBA00046256"/>
    </source>
</evidence>
<comment type="similarity">
    <text evidence="5">Belongs to the ROX family. MINA53 subfamily.</text>
</comment>
<evidence type="ECO:0000313" key="15">
    <source>
        <dbReference type="Proteomes" id="UP001138709"/>
    </source>
</evidence>
<dbReference type="GO" id="GO:0032453">
    <property type="term" value="F:histone H3K4 demethylase activity"/>
    <property type="evidence" value="ECO:0007669"/>
    <property type="project" value="TreeGrafter"/>
</dbReference>
<evidence type="ECO:0000256" key="7">
    <source>
        <dbReference type="ARBA" id="ARBA00034359"/>
    </source>
</evidence>
<evidence type="ECO:0000256" key="4">
    <source>
        <dbReference type="ARBA" id="ARBA00023004"/>
    </source>
</evidence>
<dbReference type="SUPFAM" id="SSF51197">
    <property type="entry name" value="Clavaminate synthase-like"/>
    <property type="match status" value="1"/>
</dbReference>
<dbReference type="RefSeq" id="WP_211849883.1">
    <property type="nucleotide sequence ID" value="NZ_JAAEDL010000056.1"/>
</dbReference>
<evidence type="ECO:0000256" key="12">
    <source>
        <dbReference type="ARBA" id="ARBA00049465"/>
    </source>
</evidence>
<evidence type="ECO:0000256" key="2">
    <source>
        <dbReference type="ARBA" id="ARBA00022517"/>
    </source>
</evidence>
<reference evidence="14" key="2">
    <citation type="journal article" date="2021" name="Syst. Appl. Microbiol.">
        <title>Roseomonas hellenica sp. nov., isolated from roots of wild-growing Alkanna tinctoria.</title>
        <authorList>
            <person name="Rat A."/>
            <person name="Naranjo H.D."/>
            <person name="Lebbe L."/>
            <person name="Cnockaert M."/>
            <person name="Krigas N."/>
            <person name="Grigoriadou K."/>
            <person name="Maloupa E."/>
            <person name="Willems A."/>
        </authorList>
    </citation>
    <scope>NUCLEOTIDE SEQUENCE</scope>
    <source>
        <strain evidence="14">LMG 31228</strain>
    </source>
</reference>
<evidence type="ECO:0000259" key="13">
    <source>
        <dbReference type="PROSITE" id="PS51184"/>
    </source>
</evidence>
<comment type="function">
    <text evidence="10">Oxygenase that can act as both a histone lysine demethylase and a ribosomal histidine hydroxylase. Is involved in the demethylation of trimethylated 'Lys-9' on histone H3 (H3K9me3), leading to an increase in ribosomal RNA expression. Also catalyzes the hydroxylation of 60S ribosomal protein L27a on 'His-39'. May play an important role in cell growth and survival. May be involved in ribosome biogenesis, most likely during the assembly process of pre-ribosomal particles.</text>
</comment>
<keyword evidence="3" id="KW-0479">Metal-binding</keyword>
<evidence type="ECO:0000256" key="1">
    <source>
        <dbReference type="ARBA" id="ARBA00001954"/>
    </source>
</evidence>
<comment type="cofactor">
    <cofactor evidence="1">
        <name>Fe(2+)</name>
        <dbReference type="ChEBI" id="CHEBI:29033"/>
    </cofactor>
</comment>
<dbReference type="Gene3D" id="2.60.120.650">
    <property type="entry name" value="Cupin"/>
    <property type="match status" value="1"/>
</dbReference>
<dbReference type="GO" id="GO:0051864">
    <property type="term" value="F:histone H3K36 demethylase activity"/>
    <property type="evidence" value="ECO:0007669"/>
    <property type="project" value="TreeGrafter"/>
</dbReference>
<dbReference type="GO" id="GO:0036139">
    <property type="term" value="F:peptidyl-histidine dioxygenase activity"/>
    <property type="evidence" value="ECO:0007669"/>
    <property type="project" value="UniProtKB-EC"/>
</dbReference>
<organism evidence="14 15">
    <name type="scientific">Neoroseomonas eburnea</name>
    <dbReference type="NCBI Taxonomy" id="1346889"/>
    <lineage>
        <taxon>Bacteria</taxon>
        <taxon>Pseudomonadati</taxon>
        <taxon>Pseudomonadota</taxon>
        <taxon>Alphaproteobacteria</taxon>
        <taxon>Acetobacterales</taxon>
        <taxon>Acetobacteraceae</taxon>
        <taxon>Neoroseomonas</taxon>
    </lineage>
</organism>
<proteinExistence type="inferred from homology"/>
<evidence type="ECO:0000256" key="6">
    <source>
        <dbReference type="ARBA" id="ARBA00034334"/>
    </source>
</evidence>
<dbReference type="Proteomes" id="UP001138709">
    <property type="component" value="Unassembled WGS sequence"/>
</dbReference>
<dbReference type="GO" id="GO:0042254">
    <property type="term" value="P:ribosome biogenesis"/>
    <property type="evidence" value="ECO:0007669"/>
    <property type="project" value="UniProtKB-KW"/>
</dbReference>
<keyword evidence="2" id="KW-0690">Ribosome biogenesis</keyword>
<evidence type="ECO:0000256" key="3">
    <source>
        <dbReference type="ARBA" id="ARBA00022723"/>
    </source>
</evidence>
<accession>A0A9X9XK69</accession>
<dbReference type="InterPro" id="IPR039994">
    <property type="entry name" value="NO66-like"/>
</dbReference>
<dbReference type="PANTHER" id="PTHR13096">
    <property type="entry name" value="MINA53 MYC INDUCED NUCLEAR ANTIGEN"/>
    <property type="match status" value="1"/>
</dbReference>
<evidence type="ECO:0000256" key="8">
    <source>
        <dbReference type="ARBA" id="ARBA00034360"/>
    </source>
</evidence>
<gene>
    <name evidence="14" type="ORF">GXW74_26815</name>
</gene>
<dbReference type="InterPro" id="IPR003347">
    <property type="entry name" value="JmjC_dom"/>
</dbReference>
<comment type="caution">
    <text evidence="14">The sequence shown here is derived from an EMBL/GenBank/DDBJ whole genome shotgun (WGS) entry which is preliminary data.</text>
</comment>
<dbReference type="PROSITE" id="PS51184">
    <property type="entry name" value="JMJC"/>
    <property type="match status" value="1"/>
</dbReference>
<evidence type="ECO:0000256" key="5">
    <source>
        <dbReference type="ARBA" id="ARBA00034314"/>
    </source>
</evidence>